<dbReference type="AlphaFoldDB" id="M4V9Y2"/>
<feature type="transmembrane region" description="Helical" evidence="6">
    <location>
        <begin position="34"/>
        <end position="52"/>
    </location>
</feature>
<dbReference type="PATRIC" id="fig|1184267.3.peg.1068"/>
<dbReference type="InterPro" id="IPR051791">
    <property type="entry name" value="Pra-immunoreactive"/>
</dbReference>
<accession>M4V9Y2</accession>
<name>M4V9Y2_9BACT</name>
<dbReference type="Proteomes" id="UP000012040">
    <property type="component" value="Chromosome"/>
</dbReference>
<evidence type="ECO:0000256" key="6">
    <source>
        <dbReference type="SAM" id="Phobius"/>
    </source>
</evidence>
<feature type="domain" description="RDD" evidence="7">
    <location>
        <begin position="3"/>
        <end position="118"/>
    </location>
</feature>
<keyword evidence="3 6" id="KW-0812">Transmembrane</keyword>
<organism evidence="8 9">
    <name type="scientific">Pseudobdellovibrio exovorus JSS</name>
    <dbReference type="NCBI Taxonomy" id="1184267"/>
    <lineage>
        <taxon>Bacteria</taxon>
        <taxon>Pseudomonadati</taxon>
        <taxon>Bdellovibrionota</taxon>
        <taxon>Bdellovibrionia</taxon>
        <taxon>Bdellovibrionales</taxon>
        <taxon>Pseudobdellovibrionaceae</taxon>
        <taxon>Pseudobdellovibrio</taxon>
    </lineage>
</organism>
<dbReference type="Pfam" id="PF06271">
    <property type="entry name" value="RDD"/>
    <property type="match status" value="1"/>
</dbReference>
<dbReference type="STRING" id="1184267.A11Q_1054"/>
<keyword evidence="4 6" id="KW-1133">Transmembrane helix</keyword>
<comment type="subcellular location">
    <subcellularLocation>
        <location evidence="1">Cell membrane</location>
        <topology evidence="1">Multi-pass membrane protein</topology>
    </subcellularLocation>
</comment>
<dbReference type="PANTHER" id="PTHR36115">
    <property type="entry name" value="PROLINE-RICH ANTIGEN HOMOLOG-RELATED"/>
    <property type="match status" value="1"/>
</dbReference>
<keyword evidence="5 6" id="KW-0472">Membrane</keyword>
<dbReference type="RefSeq" id="WP_015469760.1">
    <property type="nucleotide sequence ID" value="NC_020813.1"/>
</dbReference>
<reference evidence="8 9" key="1">
    <citation type="journal article" date="2013" name="ISME J.">
        <title>By their genes ye shall know them: genomic signatures of predatory bacteria.</title>
        <authorList>
            <person name="Pasternak Z."/>
            <person name="Pietrokovski S."/>
            <person name="Rotem O."/>
            <person name="Gophna U."/>
            <person name="Lurie-Weinberger M.N."/>
            <person name="Jurkevitch E."/>
        </authorList>
    </citation>
    <scope>NUCLEOTIDE SEQUENCE [LARGE SCALE GENOMIC DNA]</scope>
    <source>
        <strain evidence="8 9">JSS</strain>
    </source>
</reference>
<proteinExistence type="predicted"/>
<sequence length="147" mass="16665">MNYTGFWRRFVAYMIDAVILAIPGLLAGGAIRHFGISISMNVILGILYYPVFESSIMSATPGKALMGIVVLSEQGERLSFKAALIRHLLRFLSALVCYIGYIMQVFTKKRQALHDMLSESIVIDRESADLNYFVVWKDHFKEVLKNI</sequence>
<dbReference type="GO" id="GO:0005886">
    <property type="term" value="C:plasma membrane"/>
    <property type="evidence" value="ECO:0007669"/>
    <property type="project" value="UniProtKB-SubCell"/>
</dbReference>
<evidence type="ECO:0000256" key="1">
    <source>
        <dbReference type="ARBA" id="ARBA00004651"/>
    </source>
</evidence>
<feature type="transmembrane region" description="Helical" evidence="6">
    <location>
        <begin position="88"/>
        <end position="106"/>
    </location>
</feature>
<evidence type="ECO:0000313" key="9">
    <source>
        <dbReference type="Proteomes" id="UP000012040"/>
    </source>
</evidence>
<dbReference type="eggNOG" id="COG1714">
    <property type="taxonomic scope" value="Bacteria"/>
</dbReference>
<protein>
    <recommendedName>
        <fullName evidence="7">RDD domain-containing protein</fullName>
    </recommendedName>
</protein>
<dbReference type="PANTHER" id="PTHR36115:SF4">
    <property type="entry name" value="MEMBRANE PROTEIN"/>
    <property type="match status" value="1"/>
</dbReference>
<feature type="transmembrane region" description="Helical" evidence="6">
    <location>
        <begin position="6"/>
        <end position="27"/>
    </location>
</feature>
<dbReference type="InterPro" id="IPR010432">
    <property type="entry name" value="RDD"/>
</dbReference>
<evidence type="ECO:0000313" key="8">
    <source>
        <dbReference type="EMBL" id="AGH95270.1"/>
    </source>
</evidence>
<keyword evidence="2" id="KW-1003">Cell membrane</keyword>
<gene>
    <name evidence="8" type="ORF">A11Q_1054</name>
</gene>
<evidence type="ECO:0000259" key="7">
    <source>
        <dbReference type="Pfam" id="PF06271"/>
    </source>
</evidence>
<evidence type="ECO:0000256" key="3">
    <source>
        <dbReference type="ARBA" id="ARBA00022692"/>
    </source>
</evidence>
<evidence type="ECO:0000256" key="5">
    <source>
        <dbReference type="ARBA" id="ARBA00023136"/>
    </source>
</evidence>
<evidence type="ECO:0000256" key="2">
    <source>
        <dbReference type="ARBA" id="ARBA00022475"/>
    </source>
</evidence>
<dbReference type="HOGENOM" id="CLU_053152_3_1_7"/>
<dbReference type="KEGG" id="bex:A11Q_1054"/>
<evidence type="ECO:0000256" key="4">
    <source>
        <dbReference type="ARBA" id="ARBA00022989"/>
    </source>
</evidence>
<keyword evidence="9" id="KW-1185">Reference proteome</keyword>
<dbReference type="OrthoDB" id="9793824at2"/>
<dbReference type="EMBL" id="CP003537">
    <property type="protein sequence ID" value="AGH95270.1"/>
    <property type="molecule type" value="Genomic_DNA"/>
</dbReference>